<keyword evidence="1" id="KW-0812">Transmembrane</keyword>
<evidence type="ECO:0000313" key="2">
    <source>
        <dbReference type="EMBL" id="SMO53092.1"/>
    </source>
</evidence>
<dbReference type="EMBL" id="FXTP01000004">
    <property type="protein sequence ID" value="SMO53092.1"/>
    <property type="molecule type" value="Genomic_DNA"/>
</dbReference>
<dbReference type="Proteomes" id="UP000317557">
    <property type="component" value="Unassembled WGS sequence"/>
</dbReference>
<protein>
    <submittedName>
        <fullName evidence="2">Uncharacterized protein</fullName>
    </submittedName>
</protein>
<dbReference type="RefSeq" id="WP_142453674.1">
    <property type="nucleotide sequence ID" value="NZ_FXTP01000004.1"/>
</dbReference>
<keyword evidence="1" id="KW-1133">Transmembrane helix</keyword>
<name>A0A521C0V4_9BACT</name>
<keyword evidence="3" id="KW-1185">Reference proteome</keyword>
<feature type="transmembrane region" description="Helical" evidence="1">
    <location>
        <begin position="37"/>
        <end position="55"/>
    </location>
</feature>
<dbReference type="AlphaFoldDB" id="A0A521C0V4"/>
<evidence type="ECO:0000256" key="1">
    <source>
        <dbReference type="SAM" id="Phobius"/>
    </source>
</evidence>
<reference evidence="2 3" key="1">
    <citation type="submission" date="2017-05" db="EMBL/GenBank/DDBJ databases">
        <authorList>
            <person name="Varghese N."/>
            <person name="Submissions S."/>
        </authorList>
    </citation>
    <scope>NUCLEOTIDE SEQUENCE [LARGE SCALE GENOMIC DNA]</scope>
    <source>
        <strain evidence="2 3">DSM 21985</strain>
    </source>
</reference>
<proteinExistence type="predicted"/>
<sequence>MSTKFKNLKNDLRDLEEEGHLYSGSSGNSSKVTSSKIASYILLLAFIATLTFYAGSRFDESADFNPIEGVVQNFNQPSEDLLNRMGDWMQEMGYGELSREQLIDLREEGVTATYTSQMREAGYTDLTLEQLVELQNADVSATFTRMMKELGYELSVQDLIDLRRGSVTAFFTSNMMDLGYTLEELSKENLIRMRSVNVTHQLAERLIEEQSVEETGTRPSVDELIRYRISNQ</sequence>
<dbReference type="OrthoDB" id="1524788at2"/>
<keyword evidence="1" id="KW-0472">Membrane</keyword>
<evidence type="ECO:0000313" key="3">
    <source>
        <dbReference type="Proteomes" id="UP000317557"/>
    </source>
</evidence>
<organism evidence="2 3">
    <name type="scientific">Gracilimonas mengyeensis</name>
    <dbReference type="NCBI Taxonomy" id="1302730"/>
    <lineage>
        <taxon>Bacteria</taxon>
        <taxon>Pseudomonadati</taxon>
        <taxon>Balneolota</taxon>
        <taxon>Balneolia</taxon>
        <taxon>Balneolales</taxon>
        <taxon>Balneolaceae</taxon>
        <taxon>Gracilimonas</taxon>
    </lineage>
</organism>
<gene>
    <name evidence="2" type="ORF">SAMN06265219_10458</name>
</gene>
<accession>A0A521C0V4</accession>